<keyword evidence="3" id="KW-1185">Reference proteome</keyword>
<evidence type="ECO:0000256" key="1">
    <source>
        <dbReference type="ARBA" id="ARBA00022729"/>
    </source>
</evidence>
<dbReference type="InterPro" id="IPR029058">
    <property type="entry name" value="AB_hydrolase_fold"/>
</dbReference>
<dbReference type="OrthoDB" id="2152248at2759"/>
<accession>A0A812TK83</accession>
<dbReference type="PANTHER" id="PTHR43037">
    <property type="entry name" value="UNNAMED PRODUCT-RELATED"/>
    <property type="match status" value="1"/>
</dbReference>
<protein>
    <submittedName>
        <fullName evidence="2">Ank2 protein</fullName>
    </submittedName>
</protein>
<organism evidence="2 3">
    <name type="scientific">Symbiodinium pilosum</name>
    <name type="common">Dinoflagellate</name>
    <dbReference type="NCBI Taxonomy" id="2952"/>
    <lineage>
        <taxon>Eukaryota</taxon>
        <taxon>Sar</taxon>
        <taxon>Alveolata</taxon>
        <taxon>Dinophyceae</taxon>
        <taxon>Suessiales</taxon>
        <taxon>Symbiodiniaceae</taxon>
        <taxon>Symbiodinium</taxon>
    </lineage>
</organism>
<dbReference type="PANTHER" id="PTHR43037:SF1">
    <property type="entry name" value="BLL1128 PROTEIN"/>
    <property type="match status" value="1"/>
</dbReference>
<dbReference type="InterPro" id="IPR050955">
    <property type="entry name" value="Plant_Biomass_Hydrol_Est"/>
</dbReference>
<sequence>MAVCDFAETFQAITVMPQGWLPSNQVGWTKLKLQQVLKTYRGDPARVSLTGQSAGGSGAWHFASLRPSLWASVSVVCAPAPPELAESLEGLPIWVIGWTGDGEMGNDDIVSALKRRRSGSVRYTRYTIAPAPPDPLYSFMVGHASYDLIYRDPRLWQWALSHQKPSAKEAWGLVDEHDTIGP</sequence>
<proteinExistence type="predicted"/>
<dbReference type="Proteomes" id="UP000649617">
    <property type="component" value="Unassembled WGS sequence"/>
</dbReference>
<name>A0A812TK83_SYMPI</name>
<evidence type="ECO:0000313" key="3">
    <source>
        <dbReference type="Proteomes" id="UP000649617"/>
    </source>
</evidence>
<reference evidence="2" key="1">
    <citation type="submission" date="2021-02" db="EMBL/GenBank/DDBJ databases">
        <authorList>
            <person name="Dougan E. K."/>
            <person name="Rhodes N."/>
            <person name="Thang M."/>
            <person name="Chan C."/>
        </authorList>
    </citation>
    <scope>NUCLEOTIDE SEQUENCE</scope>
</reference>
<comment type="caution">
    <text evidence="2">The sequence shown here is derived from an EMBL/GenBank/DDBJ whole genome shotgun (WGS) entry which is preliminary data.</text>
</comment>
<dbReference type="EMBL" id="CAJNIZ010030779">
    <property type="protein sequence ID" value="CAE7526104.1"/>
    <property type="molecule type" value="Genomic_DNA"/>
</dbReference>
<gene>
    <name evidence="2" type="primary">Ank2</name>
    <name evidence="2" type="ORF">SPIL2461_LOCUS13819</name>
</gene>
<keyword evidence="1" id="KW-0732">Signal</keyword>
<dbReference type="Gene3D" id="3.40.50.1820">
    <property type="entry name" value="alpha/beta hydrolase"/>
    <property type="match status" value="1"/>
</dbReference>
<dbReference type="AlphaFoldDB" id="A0A812TK83"/>
<evidence type="ECO:0000313" key="2">
    <source>
        <dbReference type="EMBL" id="CAE7526104.1"/>
    </source>
</evidence>
<dbReference type="SUPFAM" id="SSF53474">
    <property type="entry name" value="alpha/beta-Hydrolases"/>
    <property type="match status" value="1"/>
</dbReference>